<dbReference type="GO" id="GO:0000781">
    <property type="term" value="C:chromosome, telomeric region"/>
    <property type="evidence" value="ECO:0007669"/>
    <property type="project" value="UniProtKB-SubCell"/>
</dbReference>
<dbReference type="InterPro" id="IPR006164">
    <property type="entry name" value="DNA_bd_Ku70/Ku80"/>
</dbReference>
<dbReference type="InterPro" id="IPR036494">
    <property type="entry name" value="Ku_C_sf"/>
</dbReference>
<keyword evidence="13" id="KW-1185">Reference proteome</keyword>
<dbReference type="EMBL" id="AQGS01000096">
    <property type="protein sequence ID" value="EPS42810.1"/>
    <property type="molecule type" value="Genomic_DNA"/>
</dbReference>
<proteinExistence type="inferred from homology"/>
<dbReference type="SMART" id="SM00559">
    <property type="entry name" value="Ku78"/>
    <property type="match status" value="1"/>
</dbReference>
<dbReference type="Proteomes" id="UP000015100">
    <property type="component" value="Unassembled WGS sequence"/>
</dbReference>
<evidence type="ECO:0000256" key="9">
    <source>
        <dbReference type="ARBA" id="ARBA00031847"/>
    </source>
</evidence>
<dbReference type="Gene3D" id="2.40.290.10">
    <property type="match status" value="1"/>
</dbReference>
<evidence type="ECO:0000256" key="3">
    <source>
        <dbReference type="ARBA" id="ARBA00012551"/>
    </source>
</evidence>
<comment type="function">
    <text evidence="8">Single-stranded DNA-dependent ATP-dependent helicase. Involved in non-homologous end joining (NHEJ) DNA double strand break repair. DNA-binding is sequence-independent but has a high affinity to nicks in double-stranded DNA and to the ends of duplex DNA. Binds to naturally occurring chromosomal ends, and therefore provides chromosomal end protection. Required also for telomere recombination to repair telomeric ends in the absence of telomerase. KU70, of the KU70/KU80 heterodimer, binds to the stem loop of TLC1, the RNA component of telomerase. Involved in telomere maintenance. Interacts with telomeric repeats and subtelomeric sequences thereby controlling telomere length and protecting against subtelomeric rearrangement. Maintains telomeric chromatin, which is involved in silencing the expression of genes located at the telomere. Required for mating-type switching.</text>
</comment>
<evidence type="ECO:0000256" key="10">
    <source>
        <dbReference type="ARBA" id="ARBA00047995"/>
    </source>
</evidence>
<dbReference type="GO" id="GO:0003684">
    <property type="term" value="F:damaged DNA binding"/>
    <property type="evidence" value="ECO:0007669"/>
    <property type="project" value="InterPro"/>
</dbReference>
<evidence type="ECO:0000313" key="13">
    <source>
        <dbReference type="Proteomes" id="UP000015100"/>
    </source>
</evidence>
<dbReference type="Pfam" id="PF08785">
    <property type="entry name" value="Ku_PK_bind"/>
    <property type="match status" value="1"/>
</dbReference>
<dbReference type="Pfam" id="PF02735">
    <property type="entry name" value="Ku"/>
    <property type="match status" value="1"/>
</dbReference>
<reference evidence="13" key="2">
    <citation type="submission" date="2013-04" db="EMBL/GenBank/DDBJ databases">
        <title>Genomic mechanisms accounting for the adaptation to parasitism in nematode-trapping fungi.</title>
        <authorList>
            <person name="Ahren D.G."/>
        </authorList>
    </citation>
    <scope>NUCLEOTIDE SEQUENCE [LARGE SCALE GENOMIC DNA]</scope>
    <source>
        <strain evidence="13">CBS 200.50</strain>
    </source>
</reference>
<evidence type="ECO:0000313" key="12">
    <source>
        <dbReference type="EMBL" id="EPS42810.1"/>
    </source>
</evidence>
<comment type="similarity">
    <text evidence="2">Belongs to the ku80 family.</text>
</comment>
<dbReference type="InterPro" id="IPR016194">
    <property type="entry name" value="SPOC-like_C_dom_sf"/>
</dbReference>
<dbReference type="Gene3D" id="1.25.40.240">
    <property type="entry name" value="Ku, C-terminal domain"/>
    <property type="match status" value="1"/>
</dbReference>
<dbReference type="STRING" id="1284197.S8AII5"/>
<dbReference type="OMA" id="REECITF"/>
<evidence type="ECO:0000256" key="6">
    <source>
        <dbReference type="ARBA" id="ARBA00022895"/>
    </source>
</evidence>
<comment type="subcellular location">
    <subcellularLocation>
        <location evidence="1">Chromosome</location>
        <location evidence="1">Telomere</location>
    </subcellularLocation>
</comment>
<dbReference type="CDD" id="cd00873">
    <property type="entry name" value="KU80"/>
    <property type="match status" value="1"/>
</dbReference>
<dbReference type="GO" id="GO:0006310">
    <property type="term" value="P:DNA recombination"/>
    <property type="evidence" value="ECO:0007669"/>
    <property type="project" value="InterPro"/>
</dbReference>
<dbReference type="PANTHER" id="PTHR12604">
    <property type="entry name" value="KU AUTOANTIGEN DNA HELICASE"/>
    <property type="match status" value="1"/>
</dbReference>
<dbReference type="InterPro" id="IPR024193">
    <property type="entry name" value="Ku80"/>
</dbReference>
<dbReference type="GO" id="GO:0043564">
    <property type="term" value="C:Ku70:Ku80 complex"/>
    <property type="evidence" value="ECO:0007669"/>
    <property type="project" value="InterPro"/>
</dbReference>
<protein>
    <recommendedName>
        <fullName evidence="4">ATP-dependent DNA helicase II subunit 2</fullName>
        <ecNumber evidence="3">3.6.4.12</ecNumber>
    </recommendedName>
    <alternativeName>
        <fullName evidence="9">ATP-dependent DNA helicase II subunit Ku80</fullName>
    </alternativeName>
</protein>
<reference evidence="12 13" key="1">
    <citation type="journal article" date="2013" name="PLoS Genet.">
        <title>Genomic mechanisms accounting for the adaptation to parasitism in nematode-trapping fungi.</title>
        <authorList>
            <person name="Meerupati T."/>
            <person name="Andersson K.M."/>
            <person name="Friman E."/>
            <person name="Kumar D."/>
            <person name="Tunlid A."/>
            <person name="Ahren D."/>
        </authorList>
    </citation>
    <scope>NUCLEOTIDE SEQUENCE [LARGE SCALE GENOMIC DNA]</scope>
    <source>
        <strain evidence="12 13">CBS 200.50</strain>
    </source>
</reference>
<dbReference type="InterPro" id="IPR014893">
    <property type="entry name" value="Ku_PK_bind"/>
</dbReference>
<gene>
    <name evidence="12" type="ORF">H072_3234</name>
</gene>
<evidence type="ECO:0000256" key="4">
    <source>
        <dbReference type="ARBA" id="ARBA00021792"/>
    </source>
</evidence>
<dbReference type="GO" id="GO:0042162">
    <property type="term" value="F:telomeric DNA binding"/>
    <property type="evidence" value="ECO:0007669"/>
    <property type="project" value="InterPro"/>
</dbReference>
<feature type="domain" description="Ku" evidence="11">
    <location>
        <begin position="44"/>
        <end position="181"/>
    </location>
</feature>
<comment type="catalytic activity">
    <reaction evidence="10">
        <text>ATP + H2O = ADP + phosphate + H(+)</text>
        <dbReference type="Rhea" id="RHEA:13065"/>
        <dbReference type="ChEBI" id="CHEBI:15377"/>
        <dbReference type="ChEBI" id="CHEBI:15378"/>
        <dbReference type="ChEBI" id="CHEBI:30616"/>
        <dbReference type="ChEBI" id="CHEBI:43474"/>
        <dbReference type="ChEBI" id="CHEBI:456216"/>
        <dbReference type="EC" id="3.6.4.12"/>
    </reaction>
</comment>
<sequence>MVAKPPSASSFAVSTEETSVGDGLQKIRNTRTYQVEDDGAPGKSVDIDREEMAKGYLYGRTIVPISAEDQEIVKFETFTSLKIIGFIPRSGFDRPLGLSNSNMIIASKANDKAIMALSSFIHALYELDSIALGRLVIKDDKPPVMIAMAPVIEPEYECLVDVQLPFGEDMRRYKFAPLDTVKTITGKTLAKHRLIPTEELQEAMNDYVDAMDLTNLEGANDESLPFAQPDDMFSPLLHRIQQVIRSRATYTDETTIPEINPVLVRYSTVPSSLDPEEDLARLKQSADIKFIPAKAKGKKIGRDKPLSGLDIGKLLEERTRSQRINRDNPIPEFRQMIASVQKNEDIRDLVQQMGEIIKDNIRTSVADMQYGCAVECLKVLREECITFEVFELYDVFVRGLKLFVETDRRDFWSKVRKEKLGLVLPGEDERSSVTIDESNKFYYGR</sequence>
<dbReference type="AlphaFoldDB" id="S8AII5"/>
<dbReference type="GO" id="GO:0006303">
    <property type="term" value="P:double-strand break repair via nonhomologous end joining"/>
    <property type="evidence" value="ECO:0007669"/>
    <property type="project" value="InterPro"/>
</dbReference>
<evidence type="ECO:0000256" key="2">
    <source>
        <dbReference type="ARBA" id="ARBA00007726"/>
    </source>
</evidence>
<keyword evidence="6" id="KW-0779">Telomere</keyword>
<keyword evidence="5" id="KW-0158">Chromosome</keyword>
<dbReference type="SUPFAM" id="SSF101420">
    <property type="entry name" value="C-terminal domain of Ku80"/>
    <property type="match status" value="1"/>
</dbReference>
<dbReference type="SUPFAM" id="SSF100939">
    <property type="entry name" value="SPOC domain-like"/>
    <property type="match status" value="1"/>
</dbReference>
<dbReference type="HOGENOM" id="CLU_575121_0_0_1"/>
<organism evidence="12 13">
    <name type="scientific">Dactylellina haptotyla (strain CBS 200.50)</name>
    <name type="common">Nematode-trapping fungus</name>
    <name type="synonym">Monacrosporium haptotylum</name>
    <dbReference type="NCBI Taxonomy" id="1284197"/>
    <lineage>
        <taxon>Eukaryota</taxon>
        <taxon>Fungi</taxon>
        <taxon>Dikarya</taxon>
        <taxon>Ascomycota</taxon>
        <taxon>Pezizomycotina</taxon>
        <taxon>Orbiliomycetes</taxon>
        <taxon>Orbiliales</taxon>
        <taxon>Orbiliaceae</taxon>
        <taxon>Dactylellina</taxon>
    </lineage>
</organism>
<evidence type="ECO:0000256" key="7">
    <source>
        <dbReference type="ARBA" id="ARBA00023125"/>
    </source>
</evidence>
<name>S8AII5_DACHA</name>
<evidence type="ECO:0000256" key="8">
    <source>
        <dbReference type="ARBA" id="ARBA00024890"/>
    </source>
</evidence>
<accession>S8AII5</accession>
<evidence type="ECO:0000256" key="5">
    <source>
        <dbReference type="ARBA" id="ARBA00022454"/>
    </source>
</evidence>
<dbReference type="eggNOG" id="KOG2326">
    <property type="taxonomic scope" value="Eukaryota"/>
</dbReference>
<dbReference type="OrthoDB" id="30826at2759"/>
<keyword evidence="7" id="KW-0238">DNA-binding</keyword>
<dbReference type="GO" id="GO:0003690">
    <property type="term" value="F:double-stranded DNA binding"/>
    <property type="evidence" value="ECO:0007669"/>
    <property type="project" value="TreeGrafter"/>
</dbReference>
<evidence type="ECO:0000256" key="1">
    <source>
        <dbReference type="ARBA" id="ARBA00004574"/>
    </source>
</evidence>
<dbReference type="Gene3D" id="1.10.1600.10">
    <property type="match status" value="1"/>
</dbReference>
<comment type="caution">
    <text evidence="12">The sequence shown here is derived from an EMBL/GenBank/DDBJ whole genome shotgun (WGS) entry which is preliminary data.</text>
</comment>
<dbReference type="GO" id="GO:0000723">
    <property type="term" value="P:telomere maintenance"/>
    <property type="evidence" value="ECO:0007669"/>
    <property type="project" value="InterPro"/>
</dbReference>
<evidence type="ECO:0000259" key="11">
    <source>
        <dbReference type="SMART" id="SM00559"/>
    </source>
</evidence>
<dbReference type="EC" id="3.6.4.12" evidence="3"/>
<dbReference type="PANTHER" id="PTHR12604:SF4">
    <property type="entry name" value="X-RAY REPAIR CROSS-COMPLEMENTING PROTEIN 5"/>
    <property type="match status" value="1"/>
</dbReference>
<dbReference type="GO" id="GO:0003678">
    <property type="term" value="F:DNA helicase activity"/>
    <property type="evidence" value="ECO:0007669"/>
    <property type="project" value="UniProtKB-EC"/>
</dbReference>